<feature type="compositionally biased region" description="Low complexity" evidence="1">
    <location>
        <begin position="1679"/>
        <end position="1721"/>
    </location>
</feature>
<feature type="region of interest" description="Disordered" evidence="1">
    <location>
        <begin position="1922"/>
        <end position="1947"/>
    </location>
</feature>
<feature type="region of interest" description="Disordered" evidence="1">
    <location>
        <begin position="654"/>
        <end position="748"/>
    </location>
</feature>
<evidence type="ECO:0000313" key="2">
    <source>
        <dbReference type="EMBL" id="CAD7224013.1"/>
    </source>
</evidence>
<feature type="region of interest" description="Disordered" evidence="1">
    <location>
        <begin position="1268"/>
        <end position="1341"/>
    </location>
</feature>
<feature type="region of interest" description="Disordered" evidence="1">
    <location>
        <begin position="1447"/>
        <end position="1742"/>
    </location>
</feature>
<sequence length="2215" mass="246940">MRRFARSLSIPRKWPQKPHRPVCRQALCFGTRQQDVDRGRKQQRGDGLGQPLRRCDFRFPGDFRLAPLLIGLVPQDDDERSTSTHPAGDILTTSANIDGLYGSNEAIPKKIKAKYEEANDDLLQIAQEMHTHFSNLDCAQTESSLCEFVDWSSSLNTSLSFCLESKKCDPLLKSAAREVLGYQARVQCLLMTLERGSLNRDLMDQSVDDLKNDLHSLLVALDPLLDTVKQHCSKNQDRFQEEMNRNIIKALLVKIGVLKVTLDSIASQDSKLNIGDVLKQCVRTTEKTIQHVQECMETQSDIKKGVAREGARKKVFKVSKSRVDAGSRKSSGKLVGPVYRGSSHEASWAFDSASSLARFNSIQLCNCEEDPLEPDSFLTPYRSVLKEIASKPQSQVCTCKQPGSPNLCHNCRLRNERKVEVEKYFDESIDHEVLDEQDERSEALFSDILQFFKHGPRMEPSAGVKKQDVEILPKDTGKGHGLLKLDNASVPSESFKWEEASSGSKNRERNAQELSEQRRRKEVPSANDEEAPNRDEEDTNDEEVWTVENLEEITEVCEVPIFLEEGVCEEEARKRIAGSVVHSDSEVFVPGFVSDEPEALEAEKTEEMSEDDGEGLALETLGFESDDFWRMQMVSLQKKVQTRDQLLEEMEETVKKLSEKRRNRDVSVSPQEQPPPKVRRKKGRQARNTVPFSEELEVRKGELQEEDKEHKAQVDERLLCDSVLHTRESQADSRSEESARGSYVAGSEAELDAGVRRADTSTTGPMVYVVGAKTVKSVADAKRNDDLLDLQSLESLREAIQEVDSDSGDGIKIFGIGVPFFGRSGSSVPVSDKSQQSTTSSAPAPPEVAVQNLARTSSPNAKSEICDERLRVMKEKWEESRRACNDKCQAAMLILDEEQRLREAEARRVQCEAEMKKIKDAELAEAKRKAAEAEKKSEQCEAERKKIQEEKPAKKDEEPKSCVEKCEEEERQKAKKGIKTEQCSNTKPVESHQKAAESQEEESGKTTEEEKCEEELEKERKEVKTEECANKKPVESHQKAAESQEEESRKTTEEDKCEEEIEKERKEVKTEECANTKPDESQEKTTKTKEEEKKKSAAEKCEEDLQKTKELAEKAEEERKKQEKKKKRKEYERAEKFLRIRQEQQESTEKCQKELCLELRRAAASKVRQSRLEKETEMADKCESELQAEKERLAEKKYQEAKQEREKCEAALQQTKEQNPKKGGAEDPCLSSEEERKRREKCEADMRAEKDRIAAAKIQEEIAKKEKCEADLKKEKDKIEAVKPQERGSSIVCEDPKSSVRDDKKCEESEKRAAEERKKREKCEEELGKQQMSAEEKRKKSEEEFIAAARKKCEKSDDAVIEGKKKEMKDCEEALKKRLECARQELEEKVSQEERKRSARCDMKYASGCPDNPGTLTTCDVEDCYPIKGVELLAGAGACEDEKRVAEKAMEEKKKMEKVEEEKAAAEKAAKEKKKEEKCLEDLQREKNKLAKIQDTKDCKEMDKPTKDGDDAKKPQEKPGGQPPPSGGQPPPSGGQPPPASGGQPPPSGGQPPPASGGQPPPSGGQPPPPTAAKAEEEKKPKESIDEERKKREKCEEELKKKQTAEAEELKKKIREKCEEKCAQPKKKEVPKKEKTEAEKCQEQLEKMKQEKEKAAADKCQAELNILKQGGGGAPGGPPASSGGQPSSSGGQPSSSGGQPASSGGQPSSSGGQPSSSAGQAPPGGGQPSPPGAKSSAEKYTPEKCEEIRKACELKKASATRKEESQKRVEKEKAAPKVVYTVEKCESIRKACEEKKAKAVSGKPPETAPKAEAAPTPKVKEAQYTTEKCAELLRACEDKQKKAAAKAEGDKAAGASAQRSDAAGPKTDAPGHKTDVAGQPAAGGVKKDEKNTTQRSSYADQCEERAAAVKKACEEERAAAKKACEDENKAAEKKAAEEKAAAEKKVCDERKAALERAEAEKKAADERAVAAMRAAEKKACDEMKAAEERAAAAKKACEKAAAEKKDEAAKPKTDVEKTDKKHSAAPSPTDTPSVGRLDIPPGSKAKSFMVIPIPDENCVGDASRPKHTSSSPGGNISDVNVVTVRTLSSDKLHMTKDGIEVVPSMDGHGQVLQDRKLLPLQSSRQMRQAGVFQSQFCVKEVERMCYAHKWSHAWNVRKPQRKNVAKRRNRKMPLRNAYQKKPLRNAYQKKPLRNVSHLINRQKLPLLQVPPNVPM</sequence>
<feature type="compositionally biased region" description="Basic and acidic residues" evidence="1">
    <location>
        <begin position="696"/>
        <end position="739"/>
    </location>
</feature>
<reference evidence="2" key="1">
    <citation type="submission" date="2020-11" db="EMBL/GenBank/DDBJ databases">
        <authorList>
            <person name="Tran Van P."/>
        </authorList>
    </citation>
    <scope>NUCLEOTIDE SEQUENCE</scope>
</reference>
<feature type="compositionally biased region" description="Low complexity" evidence="1">
    <location>
        <begin position="1803"/>
        <end position="1817"/>
    </location>
</feature>
<feature type="compositionally biased region" description="Polar residues" evidence="1">
    <location>
        <begin position="825"/>
        <end position="842"/>
    </location>
</feature>
<feature type="region of interest" description="Disordered" evidence="1">
    <location>
        <begin position="457"/>
        <end position="544"/>
    </location>
</feature>
<feature type="compositionally biased region" description="Low complexity" evidence="1">
    <location>
        <begin position="1852"/>
        <end position="1864"/>
    </location>
</feature>
<feature type="region of interest" description="Disordered" evidence="1">
    <location>
        <begin position="924"/>
        <end position="1134"/>
    </location>
</feature>
<feature type="region of interest" description="Disordered" evidence="1">
    <location>
        <begin position="1794"/>
        <end position="1823"/>
    </location>
</feature>
<proteinExistence type="predicted"/>
<feature type="region of interest" description="Disordered" evidence="1">
    <location>
        <begin position="1991"/>
        <end position="2043"/>
    </location>
</feature>
<feature type="compositionally biased region" description="Basic and acidic residues" evidence="1">
    <location>
        <begin position="654"/>
        <end position="665"/>
    </location>
</feature>
<feature type="region of interest" description="Disordered" evidence="1">
    <location>
        <begin position="1167"/>
        <end position="1186"/>
    </location>
</feature>
<feature type="compositionally biased region" description="Pro residues" evidence="1">
    <location>
        <begin position="1521"/>
        <end position="1571"/>
    </location>
</feature>
<feature type="compositionally biased region" description="Basic and acidic residues" evidence="1">
    <location>
        <begin position="495"/>
        <end position="523"/>
    </location>
</feature>
<feature type="compositionally biased region" description="Basic and acidic residues" evidence="1">
    <location>
        <begin position="1574"/>
        <end position="1661"/>
    </location>
</feature>
<feature type="compositionally biased region" description="Basic and acidic residues" evidence="1">
    <location>
        <begin position="1170"/>
        <end position="1186"/>
    </location>
</feature>
<feature type="compositionally biased region" description="Basic and acidic residues" evidence="1">
    <location>
        <begin position="1447"/>
        <end position="1517"/>
    </location>
</feature>
<feature type="compositionally biased region" description="Basic and acidic residues" evidence="1">
    <location>
        <begin position="1062"/>
        <end position="1121"/>
    </location>
</feature>
<accession>A0A7R8W390</accession>
<dbReference type="PANTHER" id="PTHR23159">
    <property type="entry name" value="CENTROSOMAL PROTEIN 2"/>
    <property type="match status" value="1"/>
</dbReference>
<feature type="region of interest" description="Disordered" evidence="1">
    <location>
        <begin position="1840"/>
        <end position="1901"/>
    </location>
</feature>
<feature type="compositionally biased region" description="Acidic residues" evidence="1">
    <location>
        <begin position="527"/>
        <end position="544"/>
    </location>
</feature>
<organism evidence="2">
    <name type="scientific">Cyprideis torosa</name>
    <dbReference type="NCBI Taxonomy" id="163714"/>
    <lineage>
        <taxon>Eukaryota</taxon>
        <taxon>Metazoa</taxon>
        <taxon>Ecdysozoa</taxon>
        <taxon>Arthropoda</taxon>
        <taxon>Crustacea</taxon>
        <taxon>Oligostraca</taxon>
        <taxon>Ostracoda</taxon>
        <taxon>Podocopa</taxon>
        <taxon>Podocopida</taxon>
        <taxon>Cytherocopina</taxon>
        <taxon>Cytheroidea</taxon>
        <taxon>Cytherideidae</taxon>
        <taxon>Cyprideis</taxon>
    </lineage>
</organism>
<gene>
    <name evidence="2" type="ORF">CTOB1V02_LOCUS1984</name>
</gene>
<feature type="compositionally biased region" description="Basic and acidic residues" evidence="1">
    <location>
        <begin position="924"/>
        <end position="972"/>
    </location>
</feature>
<feature type="compositionally biased region" description="Basic and acidic residues" evidence="1">
    <location>
        <begin position="989"/>
        <end position="1009"/>
    </location>
</feature>
<feature type="compositionally biased region" description="Basic and acidic residues" evidence="1">
    <location>
        <begin position="1294"/>
        <end position="1341"/>
    </location>
</feature>
<feature type="compositionally biased region" description="Basic and acidic residues" evidence="1">
    <location>
        <begin position="1840"/>
        <end position="1851"/>
    </location>
</feature>
<feature type="region of interest" description="Disordered" evidence="1">
    <location>
        <begin position="1207"/>
        <end position="1248"/>
    </location>
</feature>
<feature type="compositionally biased region" description="Basic and acidic residues" evidence="1">
    <location>
        <begin position="465"/>
        <end position="478"/>
    </location>
</feature>
<feature type="region of interest" description="Disordered" evidence="1">
    <location>
        <begin position="1755"/>
        <end position="1774"/>
    </location>
</feature>
<dbReference type="PANTHER" id="PTHR23159:SF31">
    <property type="entry name" value="CENTROSOME-ASSOCIATED PROTEIN CEP250 ISOFORM X1"/>
    <property type="match status" value="1"/>
</dbReference>
<protein>
    <submittedName>
        <fullName evidence="2">Uncharacterized protein</fullName>
    </submittedName>
</protein>
<dbReference type="EMBL" id="OB660291">
    <property type="protein sequence ID" value="CAD7224013.1"/>
    <property type="molecule type" value="Genomic_DNA"/>
</dbReference>
<feature type="compositionally biased region" description="Basic and acidic residues" evidence="1">
    <location>
        <begin position="1017"/>
        <end position="1054"/>
    </location>
</feature>
<evidence type="ECO:0000256" key="1">
    <source>
        <dbReference type="SAM" id="MobiDB-lite"/>
    </source>
</evidence>
<name>A0A7R8W390_9CRUS</name>
<feature type="region of interest" description="Disordered" evidence="1">
    <location>
        <begin position="825"/>
        <end position="847"/>
    </location>
</feature>
<feature type="compositionally biased region" description="Basic and acidic residues" evidence="1">
    <location>
        <begin position="1268"/>
        <end position="1286"/>
    </location>
</feature>
<feature type="compositionally biased region" description="Basic and acidic residues" evidence="1">
    <location>
        <begin position="1233"/>
        <end position="1248"/>
    </location>
</feature>
<feature type="compositionally biased region" description="Basic and acidic residues" evidence="1">
    <location>
        <begin position="1991"/>
        <end position="2022"/>
    </location>
</feature>